<dbReference type="PANTHER" id="PTHR30153:SF2">
    <property type="entry name" value="REPLICATIVE DNA HELICASE"/>
    <property type="match status" value="1"/>
</dbReference>
<name>A0ABV1HT70_9FIRM</name>
<dbReference type="EMBL" id="JBBMFI010000012">
    <property type="protein sequence ID" value="MEQ2565507.1"/>
    <property type="molecule type" value="Genomic_DNA"/>
</dbReference>
<keyword evidence="6 12" id="KW-0347">Helicase</keyword>
<keyword evidence="9" id="KW-0413">Isomerase</keyword>
<keyword evidence="2 12" id="KW-0639">Primosome</keyword>
<dbReference type="GO" id="GO:0003678">
    <property type="term" value="F:DNA helicase activity"/>
    <property type="evidence" value="ECO:0007669"/>
    <property type="project" value="UniProtKB-EC"/>
</dbReference>
<evidence type="ECO:0000256" key="4">
    <source>
        <dbReference type="ARBA" id="ARBA00022741"/>
    </source>
</evidence>
<dbReference type="CDD" id="cd00984">
    <property type="entry name" value="DnaB_C"/>
    <property type="match status" value="1"/>
</dbReference>
<keyword evidence="5 12" id="KW-0378">Hydrolase</keyword>
<proteinExistence type="inferred from homology"/>
<keyword evidence="3 12" id="KW-0235">DNA replication</keyword>
<dbReference type="InterPro" id="IPR027417">
    <property type="entry name" value="P-loop_NTPase"/>
</dbReference>
<comment type="similarity">
    <text evidence="1 12">Belongs to the helicase family. DnaB subfamily.</text>
</comment>
<dbReference type="PANTHER" id="PTHR30153">
    <property type="entry name" value="REPLICATIVE DNA HELICASE DNAB"/>
    <property type="match status" value="1"/>
</dbReference>
<evidence type="ECO:0000256" key="1">
    <source>
        <dbReference type="ARBA" id="ARBA00008428"/>
    </source>
</evidence>
<dbReference type="Gene3D" id="1.10.860.10">
    <property type="entry name" value="DNAb Helicase, Chain A"/>
    <property type="match status" value="1"/>
</dbReference>
<dbReference type="Pfam" id="PF00772">
    <property type="entry name" value="DnaB"/>
    <property type="match status" value="1"/>
</dbReference>
<dbReference type="InterPro" id="IPR003593">
    <property type="entry name" value="AAA+_ATPase"/>
</dbReference>
<accession>A0ABV1HT70</accession>
<gene>
    <name evidence="14" type="primary">dnaB</name>
    <name evidence="14" type="ORF">ABFO16_04560</name>
</gene>
<dbReference type="InterPro" id="IPR007694">
    <property type="entry name" value="DNA_helicase_DnaB-like_C"/>
</dbReference>
<keyword evidence="8 12" id="KW-0238">DNA-binding</keyword>
<dbReference type="SUPFAM" id="SSF48024">
    <property type="entry name" value="N-terminal domain of DnaB helicase"/>
    <property type="match status" value="1"/>
</dbReference>
<dbReference type="GO" id="GO:0016787">
    <property type="term" value="F:hydrolase activity"/>
    <property type="evidence" value="ECO:0007669"/>
    <property type="project" value="UniProtKB-KW"/>
</dbReference>
<evidence type="ECO:0000256" key="3">
    <source>
        <dbReference type="ARBA" id="ARBA00022705"/>
    </source>
</evidence>
<dbReference type="Proteomes" id="UP001478133">
    <property type="component" value="Unassembled WGS sequence"/>
</dbReference>
<keyword evidence="7 12" id="KW-0067">ATP-binding</keyword>
<protein>
    <recommendedName>
        <fullName evidence="11 12">Replicative DNA helicase</fullName>
        <ecNumber evidence="11 12">5.6.2.3</ecNumber>
    </recommendedName>
</protein>
<dbReference type="RefSeq" id="WP_211147571.1">
    <property type="nucleotide sequence ID" value="NZ_JBBMEY010000014.1"/>
</dbReference>
<evidence type="ECO:0000256" key="8">
    <source>
        <dbReference type="ARBA" id="ARBA00023125"/>
    </source>
</evidence>
<organism evidence="14 15">
    <name type="scientific">Ruminococcoides intestinihominis</name>
    <dbReference type="NCBI Taxonomy" id="3133161"/>
    <lineage>
        <taxon>Bacteria</taxon>
        <taxon>Bacillati</taxon>
        <taxon>Bacillota</taxon>
        <taxon>Clostridia</taxon>
        <taxon>Eubacteriales</taxon>
        <taxon>Oscillospiraceae</taxon>
        <taxon>Ruminococcoides</taxon>
    </lineage>
</organism>
<dbReference type="PROSITE" id="PS51199">
    <property type="entry name" value="SF4_HELICASE"/>
    <property type="match status" value="1"/>
</dbReference>
<evidence type="ECO:0000256" key="9">
    <source>
        <dbReference type="ARBA" id="ARBA00023235"/>
    </source>
</evidence>
<comment type="catalytic activity">
    <reaction evidence="10 12">
        <text>ATP + H2O = ADP + phosphate + H(+)</text>
        <dbReference type="Rhea" id="RHEA:13065"/>
        <dbReference type="ChEBI" id="CHEBI:15377"/>
        <dbReference type="ChEBI" id="CHEBI:15378"/>
        <dbReference type="ChEBI" id="CHEBI:30616"/>
        <dbReference type="ChEBI" id="CHEBI:43474"/>
        <dbReference type="ChEBI" id="CHEBI:456216"/>
        <dbReference type="EC" id="5.6.2.3"/>
    </reaction>
</comment>
<evidence type="ECO:0000256" key="12">
    <source>
        <dbReference type="RuleBase" id="RU362085"/>
    </source>
</evidence>
<dbReference type="InterPro" id="IPR007692">
    <property type="entry name" value="DNA_helicase_DnaB"/>
</dbReference>
<dbReference type="EC" id="5.6.2.3" evidence="11 12"/>
<dbReference type="InterPro" id="IPR036185">
    <property type="entry name" value="DNA_heli_DnaB-like_N_sf"/>
</dbReference>
<evidence type="ECO:0000256" key="10">
    <source>
        <dbReference type="ARBA" id="ARBA00048954"/>
    </source>
</evidence>
<sequence length="455" mass="50928">MAEIGTIGPYDSMNLPYSPEAEQAVLGALVMEPSCLDSIIEIIPNPDYFYIQTHKVIYGKMTEMFAESRPLDSVTLLEALKSEKDFDEATGKTYLFDLANSCPSITNAVEYAKLVRDKFNLRQLIEASRDIIETASSGTVEPDKLIDAAEQKIFDIRQGKTVDGLERIDRVIYQTFDRLEKLSKEDENYKAISTGISDLDRVITGLNRSDLILLAARPGMGKTSFALNIARSVAVQSKKKVAFFSLEMTKEQLASRLLSVEALVGGVKLRTGKLNDEEWQRIISASDVLGKTEIYLDETSGITVPEMKAKLRRLRGVDLVIIDYLQLMSSAKATNNRVQEISEITRNLKIMAKDLNVPVICLSQLSRASEQRPDHKPMLSDLRDSGSIEQDADIVLFLYREGYYADKGEDAANAQVDLNSAECLVAKNRHGETSAVKLHWQGEFMRFSSLEHNYE</sequence>
<evidence type="ECO:0000256" key="5">
    <source>
        <dbReference type="ARBA" id="ARBA00022801"/>
    </source>
</evidence>
<dbReference type="SMART" id="SM00382">
    <property type="entry name" value="AAA"/>
    <property type="match status" value="1"/>
</dbReference>
<comment type="caution">
    <text evidence="14">The sequence shown here is derived from an EMBL/GenBank/DDBJ whole genome shotgun (WGS) entry which is preliminary data.</text>
</comment>
<evidence type="ECO:0000256" key="11">
    <source>
        <dbReference type="NCBIfam" id="TIGR00665"/>
    </source>
</evidence>
<dbReference type="Gene3D" id="3.40.50.300">
    <property type="entry name" value="P-loop containing nucleotide triphosphate hydrolases"/>
    <property type="match status" value="1"/>
</dbReference>
<dbReference type="InterPro" id="IPR016136">
    <property type="entry name" value="DNA_helicase_N/primase_C"/>
</dbReference>
<evidence type="ECO:0000256" key="6">
    <source>
        <dbReference type="ARBA" id="ARBA00022806"/>
    </source>
</evidence>
<evidence type="ECO:0000313" key="15">
    <source>
        <dbReference type="Proteomes" id="UP001478133"/>
    </source>
</evidence>
<dbReference type="InterPro" id="IPR007693">
    <property type="entry name" value="DNA_helicase_DnaB-like_N"/>
</dbReference>
<dbReference type="SUPFAM" id="SSF52540">
    <property type="entry name" value="P-loop containing nucleoside triphosphate hydrolases"/>
    <property type="match status" value="1"/>
</dbReference>
<feature type="domain" description="SF4 helicase" evidence="13">
    <location>
        <begin position="185"/>
        <end position="454"/>
    </location>
</feature>
<dbReference type="Pfam" id="PF03796">
    <property type="entry name" value="DnaB_C"/>
    <property type="match status" value="1"/>
</dbReference>
<evidence type="ECO:0000259" key="13">
    <source>
        <dbReference type="PROSITE" id="PS51199"/>
    </source>
</evidence>
<reference evidence="14 15" key="1">
    <citation type="submission" date="2024-03" db="EMBL/GenBank/DDBJ databases">
        <title>Human intestinal bacterial collection.</title>
        <authorList>
            <person name="Pauvert C."/>
            <person name="Hitch T.C.A."/>
            <person name="Clavel T."/>
        </authorList>
    </citation>
    <scope>NUCLEOTIDE SEQUENCE [LARGE SCALE GENOMIC DNA]</scope>
    <source>
        <strain evidence="14 15">CLA-AP-H18</strain>
    </source>
</reference>
<evidence type="ECO:0000256" key="2">
    <source>
        <dbReference type="ARBA" id="ARBA00022515"/>
    </source>
</evidence>
<comment type="function">
    <text evidence="12">The main replicative DNA helicase, it participates in initiation and elongation during chromosome replication. Travels ahead of the DNA replisome, separating dsDNA into templates for DNA synthesis. A processive ATP-dependent 5'-3' DNA helicase it has DNA-dependent ATPase activity.</text>
</comment>
<evidence type="ECO:0000313" key="14">
    <source>
        <dbReference type="EMBL" id="MEQ2565507.1"/>
    </source>
</evidence>
<keyword evidence="15" id="KW-1185">Reference proteome</keyword>
<dbReference type="NCBIfam" id="TIGR00665">
    <property type="entry name" value="DnaB"/>
    <property type="match status" value="1"/>
</dbReference>
<evidence type="ECO:0000256" key="7">
    <source>
        <dbReference type="ARBA" id="ARBA00022840"/>
    </source>
</evidence>
<keyword evidence="4 12" id="KW-0547">Nucleotide-binding</keyword>